<feature type="transmembrane region" description="Helical" evidence="1">
    <location>
        <begin position="189"/>
        <end position="212"/>
    </location>
</feature>
<keyword evidence="1" id="KW-0472">Membrane</keyword>
<dbReference type="RefSeq" id="WP_103731795.1">
    <property type="nucleotide sequence ID" value="NZ_AP031413.1"/>
</dbReference>
<dbReference type="InterPro" id="IPR000462">
    <property type="entry name" value="CDP-OH_P_trans"/>
</dbReference>
<gene>
    <name evidence="2" type="ORF">K340107D12_14660</name>
</gene>
<keyword evidence="1" id="KW-0812">Transmembrane</keyword>
<dbReference type="EMBL" id="BAABZQ010000001">
    <property type="protein sequence ID" value="GAA6498650.1"/>
    <property type="molecule type" value="Genomic_DNA"/>
</dbReference>
<reference evidence="2 3" key="1">
    <citation type="submission" date="2024-04" db="EMBL/GenBank/DDBJ databases">
        <title>Defined microbial consortia suppress multidrug-resistant proinflammatory Enterobacteriaceae via ecological control.</title>
        <authorList>
            <person name="Furuichi M."/>
            <person name="Kawaguchi T."/>
            <person name="Pust M."/>
            <person name="Yasuma K."/>
            <person name="Plichta D."/>
            <person name="Hasegawa N."/>
            <person name="Ohya T."/>
            <person name="Bhattarai S."/>
            <person name="Sasajima S."/>
            <person name="Aoto Y."/>
            <person name="Tuganbaev T."/>
            <person name="Yaginuma M."/>
            <person name="Ueda M."/>
            <person name="Okahashi N."/>
            <person name="Amafuji K."/>
            <person name="Kiridooshi Y."/>
            <person name="Sugita K."/>
            <person name="Strazar M."/>
            <person name="Skelly A."/>
            <person name="Suda W."/>
            <person name="Hattori M."/>
            <person name="Nakamoto N."/>
            <person name="Caballero S."/>
            <person name="Norman J."/>
            <person name="Olle B."/>
            <person name="Tanoue T."/>
            <person name="Arita M."/>
            <person name="Bucci V."/>
            <person name="Atarashi K."/>
            <person name="Xavier R."/>
            <person name="Honda K."/>
        </authorList>
    </citation>
    <scope>NUCLEOTIDE SEQUENCE [LARGE SCALE GENOMIC DNA]</scope>
    <source>
        <strain evidence="3">k34-0107-D12</strain>
    </source>
</reference>
<protein>
    <submittedName>
        <fullName evidence="2">Phosphatidylcholine/phosphatidylserine synthase</fullName>
    </submittedName>
</protein>
<proteinExistence type="predicted"/>
<keyword evidence="1" id="KW-1133">Transmembrane helix</keyword>
<feature type="transmembrane region" description="Helical" evidence="1">
    <location>
        <begin position="12"/>
        <end position="33"/>
    </location>
</feature>
<feature type="transmembrane region" description="Helical" evidence="1">
    <location>
        <begin position="161"/>
        <end position="182"/>
    </location>
</feature>
<keyword evidence="3" id="KW-1185">Reference proteome</keyword>
<comment type="caution">
    <text evidence="2">The sequence shown here is derived from an EMBL/GenBank/DDBJ whole genome shotgun (WGS) entry which is preliminary data.</text>
</comment>
<organism evidence="2 3">
    <name type="scientific">Blautia parvula</name>
    <dbReference type="NCBI Taxonomy" id="2877527"/>
    <lineage>
        <taxon>Bacteria</taxon>
        <taxon>Bacillati</taxon>
        <taxon>Bacillota</taxon>
        <taxon>Clostridia</taxon>
        <taxon>Lachnospirales</taxon>
        <taxon>Lachnospiraceae</taxon>
        <taxon>Blautia</taxon>
    </lineage>
</organism>
<feature type="transmembrane region" description="Helical" evidence="1">
    <location>
        <begin position="134"/>
        <end position="155"/>
    </location>
</feature>
<dbReference type="Pfam" id="PF01066">
    <property type="entry name" value="CDP-OH_P_transf"/>
    <property type="match status" value="1"/>
</dbReference>
<evidence type="ECO:0000256" key="1">
    <source>
        <dbReference type="SAM" id="Phobius"/>
    </source>
</evidence>
<dbReference type="Proteomes" id="UP001600941">
    <property type="component" value="Unassembled WGS sequence"/>
</dbReference>
<evidence type="ECO:0000313" key="3">
    <source>
        <dbReference type="Proteomes" id="UP001600941"/>
    </source>
</evidence>
<dbReference type="InterPro" id="IPR043130">
    <property type="entry name" value="CDP-OH_PTrfase_TM_dom"/>
</dbReference>
<evidence type="ECO:0000313" key="2">
    <source>
        <dbReference type="EMBL" id="GAA6498650.1"/>
    </source>
</evidence>
<dbReference type="Gene3D" id="1.20.120.1760">
    <property type="match status" value="1"/>
</dbReference>
<feature type="transmembrane region" description="Helical" evidence="1">
    <location>
        <begin position="102"/>
        <end position="122"/>
    </location>
</feature>
<name>A0ABQ0BQ35_9FIRM</name>
<accession>A0ABQ0BQ35</accession>
<sequence>MEEKKRLCGYYNYTVVLTYLGMLIGFVGITYTMEGAYRQAVLCLMTAGVCDMFDGTVAATKQRSVREKRFGIQIDSLSDLICFGVLPALFTYNISGKRYSGLLAGCLYLLCALIRLAYFNVLEEERQQGETEKRQWYLGLPVTSSALILPAFYAMENGRGPAAGGMVITISMLMAAAFVLPIKIKKPYLFGKIGLVTAGLIEFIVLLMGLGMEV</sequence>